<evidence type="ECO:0000256" key="2">
    <source>
        <dbReference type="ARBA" id="ARBA00005262"/>
    </source>
</evidence>
<evidence type="ECO:0000256" key="6">
    <source>
        <dbReference type="ARBA" id="ARBA00023136"/>
    </source>
</evidence>
<reference evidence="8" key="2">
    <citation type="submission" date="2020-09" db="EMBL/GenBank/DDBJ databases">
        <authorList>
            <person name="Sun Q."/>
            <person name="Sedlacek I."/>
        </authorList>
    </citation>
    <scope>NUCLEOTIDE SEQUENCE</scope>
    <source>
        <strain evidence="8">CCM 7684</strain>
    </source>
</reference>
<dbReference type="AlphaFoldDB" id="A0A8J2YE73"/>
<evidence type="ECO:0000256" key="7">
    <source>
        <dbReference type="SAM" id="Phobius"/>
    </source>
</evidence>
<organism evidence="8 9">
    <name type="scientific">Agaricicola taiwanensis</name>
    <dbReference type="NCBI Taxonomy" id="591372"/>
    <lineage>
        <taxon>Bacteria</taxon>
        <taxon>Pseudomonadati</taxon>
        <taxon>Pseudomonadota</taxon>
        <taxon>Alphaproteobacteria</taxon>
        <taxon>Rhodobacterales</taxon>
        <taxon>Paracoccaceae</taxon>
        <taxon>Agaricicola</taxon>
    </lineage>
</organism>
<reference evidence="8" key="1">
    <citation type="journal article" date="2014" name="Int. J. Syst. Evol. Microbiol.">
        <title>Complete genome sequence of Corynebacterium casei LMG S-19264T (=DSM 44701T), isolated from a smear-ripened cheese.</title>
        <authorList>
            <consortium name="US DOE Joint Genome Institute (JGI-PGF)"/>
            <person name="Walter F."/>
            <person name="Albersmeier A."/>
            <person name="Kalinowski J."/>
            <person name="Ruckert C."/>
        </authorList>
    </citation>
    <scope>NUCLEOTIDE SEQUENCE</scope>
    <source>
        <strain evidence="8">CCM 7684</strain>
    </source>
</reference>
<keyword evidence="5 7" id="KW-1133">Transmembrane helix</keyword>
<evidence type="ECO:0000256" key="3">
    <source>
        <dbReference type="ARBA" id="ARBA00022475"/>
    </source>
</evidence>
<feature type="transmembrane region" description="Helical" evidence="7">
    <location>
        <begin position="22"/>
        <end position="44"/>
    </location>
</feature>
<evidence type="ECO:0000313" key="9">
    <source>
        <dbReference type="Proteomes" id="UP000602745"/>
    </source>
</evidence>
<comment type="caution">
    <text evidence="8">The sequence shown here is derived from an EMBL/GenBank/DDBJ whole genome shotgun (WGS) entry which is preliminary data.</text>
</comment>
<comment type="subcellular location">
    <subcellularLocation>
        <location evidence="1">Cell membrane</location>
        <topology evidence="1">Multi-pass membrane protein</topology>
    </subcellularLocation>
</comment>
<dbReference type="InterPro" id="IPR003370">
    <property type="entry name" value="Chromate_transpt"/>
</dbReference>
<dbReference type="PANTHER" id="PTHR43663:SF1">
    <property type="entry name" value="CHROMATE TRANSPORTER"/>
    <property type="match status" value="1"/>
</dbReference>
<name>A0A8J2YE73_9RHOB</name>
<sequence length="193" mass="20734">MSTITASEPLIAADDLAPPPTLLQLFIGFGTIGLYGFGGVLPWARWMLVEKQRWLAPAEFIDLLSLCQFLPGANIVNLSTCVGVRFHGFRGALVCFIGLMAAPVAIVLLLVMLYDAYGHLPAIESAFKGVSSAAAGLILGMAIKIGWPYRKNLRVMVFAATAIVAVVFFKIPLIWVLAALLPTSMLAAWVSRS</sequence>
<feature type="transmembrane region" description="Helical" evidence="7">
    <location>
        <begin position="93"/>
        <end position="114"/>
    </location>
</feature>
<evidence type="ECO:0000313" key="8">
    <source>
        <dbReference type="EMBL" id="GGE27688.1"/>
    </source>
</evidence>
<evidence type="ECO:0000256" key="1">
    <source>
        <dbReference type="ARBA" id="ARBA00004651"/>
    </source>
</evidence>
<keyword evidence="9" id="KW-1185">Reference proteome</keyword>
<feature type="transmembrane region" description="Helical" evidence="7">
    <location>
        <begin position="155"/>
        <end position="181"/>
    </location>
</feature>
<keyword evidence="4 7" id="KW-0812">Transmembrane</keyword>
<dbReference type="PANTHER" id="PTHR43663">
    <property type="entry name" value="CHROMATE TRANSPORT PROTEIN-RELATED"/>
    <property type="match status" value="1"/>
</dbReference>
<gene>
    <name evidence="8" type="ORF">GCM10007276_01090</name>
</gene>
<proteinExistence type="inferred from homology"/>
<dbReference type="Proteomes" id="UP000602745">
    <property type="component" value="Unassembled WGS sequence"/>
</dbReference>
<dbReference type="GO" id="GO:0005886">
    <property type="term" value="C:plasma membrane"/>
    <property type="evidence" value="ECO:0007669"/>
    <property type="project" value="UniProtKB-SubCell"/>
</dbReference>
<feature type="transmembrane region" description="Helical" evidence="7">
    <location>
        <begin position="126"/>
        <end position="143"/>
    </location>
</feature>
<evidence type="ECO:0000256" key="5">
    <source>
        <dbReference type="ARBA" id="ARBA00022989"/>
    </source>
</evidence>
<dbReference type="GO" id="GO:0015109">
    <property type="term" value="F:chromate transmembrane transporter activity"/>
    <property type="evidence" value="ECO:0007669"/>
    <property type="project" value="InterPro"/>
</dbReference>
<dbReference type="Pfam" id="PF02417">
    <property type="entry name" value="Chromate_transp"/>
    <property type="match status" value="1"/>
</dbReference>
<dbReference type="InterPro" id="IPR052518">
    <property type="entry name" value="CHR_Transporter"/>
</dbReference>
<dbReference type="EMBL" id="BMCP01000001">
    <property type="protein sequence ID" value="GGE27688.1"/>
    <property type="molecule type" value="Genomic_DNA"/>
</dbReference>
<protein>
    <submittedName>
        <fullName evidence="8">Chromate transporter</fullName>
    </submittedName>
</protein>
<accession>A0A8J2YE73</accession>
<keyword evidence="3" id="KW-1003">Cell membrane</keyword>
<evidence type="ECO:0000256" key="4">
    <source>
        <dbReference type="ARBA" id="ARBA00022692"/>
    </source>
</evidence>
<keyword evidence="6 7" id="KW-0472">Membrane</keyword>
<comment type="similarity">
    <text evidence="2">Belongs to the chromate ion transporter (CHR) (TC 2.A.51) family.</text>
</comment>